<accession>A0A1T5M1C4</accession>
<keyword evidence="3" id="KW-1185">Reference proteome</keyword>
<dbReference type="STRING" id="526729.SAMN04324258_3257"/>
<evidence type="ECO:0000313" key="3">
    <source>
        <dbReference type="Proteomes" id="UP000189777"/>
    </source>
</evidence>
<dbReference type="Proteomes" id="UP000189777">
    <property type="component" value="Unassembled WGS sequence"/>
</dbReference>
<organism evidence="2 3">
    <name type="scientific">Krasilnikoviella flava</name>
    <dbReference type="NCBI Taxonomy" id="526729"/>
    <lineage>
        <taxon>Bacteria</taxon>
        <taxon>Bacillati</taxon>
        <taxon>Actinomycetota</taxon>
        <taxon>Actinomycetes</taxon>
        <taxon>Micrococcales</taxon>
        <taxon>Promicromonosporaceae</taxon>
        <taxon>Krasilnikoviella</taxon>
    </lineage>
</organism>
<evidence type="ECO:0000313" key="2">
    <source>
        <dbReference type="EMBL" id="SKC82026.1"/>
    </source>
</evidence>
<gene>
    <name evidence="1" type="ORF">SAMN04324258_3257</name>
    <name evidence="2" type="ORF">SAMN04324258_4343</name>
</gene>
<feature type="non-terminal residue" evidence="2">
    <location>
        <position position="40"/>
    </location>
</feature>
<evidence type="ECO:0000313" key="1">
    <source>
        <dbReference type="EMBL" id="SKC74227.1"/>
    </source>
</evidence>
<dbReference type="AlphaFoldDB" id="A0A1T5M1C4"/>
<sequence length="40" mass="4407">MSAPTLSQPAPVRERGVIDTSLRQAARRRKGVRSVGFHAF</sequence>
<protein>
    <submittedName>
        <fullName evidence="2">Uncharacterized protein</fullName>
    </submittedName>
</protein>
<reference evidence="2 3" key="1">
    <citation type="submission" date="2017-02" db="EMBL/GenBank/DDBJ databases">
        <authorList>
            <person name="Peterson S.W."/>
        </authorList>
    </citation>
    <scope>NUCLEOTIDE SEQUENCE [LARGE SCALE GENOMIC DNA]</scope>
    <source>
        <strain evidence="2 3">DSM 21481</strain>
    </source>
</reference>
<name>A0A1T5M1C4_9MICO</name>
<dbReference type="EMBL" id="FUZQ01000008">
    <property type="protein sequence ID" value="SKC82026.1"/>
    <property type="molecule type" value="Genomic_DNA"/>
</dbReference>
<dbReference type="EMBL" id="FUZQ01000006">
    <property type="protein sequence ID" value="SKC74227.1"/>
    <property type="molecule type" value="Genomic_DNA"/>
</dbReference>
<proteinExistence type="predicted"/>